<organism evidence="2 3">
    <name type="scientific">Mariniblastus fucicola</name>
    <dbReference type="NCBI Taxonomy" id="980251"/>
    <lineage>
        <taxon>Bacteria</taxon>
        <taxon>Pseudomonadati</taxon>
        <taxon>Planctomycetota</taxon>
        <taxon>Planctomycetia</taxon>
        <taxon>Pirellulales</taxon>
        <taxon>Pirellulaceae</taxon>
        <taxon>Mariniblastus</taxon>
    </lineage>
</organism>
<dbReference type="GO" id="GO:0051082">
    <property type="term" value="F:unfolded protein binding"/>
    <property type="evidence" value="ECO:0007669"/>
    <property type="project" value="InterPro"/>
</dbReference>
<gene>
    <name evidence="2" type="ORF">MFFC18_40780</name>
</gene>
<evidence type="ECO:0000313" key="3">
    <source>
        <dbReference type="Proteomes" id="UP000322214"/>
    </source>
</evidence>
<dbReference type="SUPFAM" id="SSF111384">
    <property type="entry name" value="OmpH-like"/>
    <property type="match status" value="1"/>
</dbReference>
<dbReference type="KEGG" id="mff:MFFC18_40780"/>
<dbReference type="Gene3D" id="3.30.910.20">
    <property type="entry name" value="Skp domain"/>
    <property type="match status" value="1"/>
</dbReference>
<dbReference type="SMART" id="SM00935">
    <property type="entry name" value="OmpH"/>
    <property type="match status" value="1"/>
</dbReference>
<dbReference type="STRING" id="980251.GCA_001642875_00654"/>
<evidence type="ECO:0000313" key="2">
    <source>
        <dbReference type="EMBL" id="QEG24162.1"/>
    </source>
</evidence>
<dbReference type="RefSeq" id="WP_075083453.1">
    <property type="nucleotide sequence ID" value="NZ_CP042912.1"/>
</dbReference>
<name>A0A5B9PHM2_9BACT</name>
<reference evidence="2 3" key="1">
    <citation type="submission" date="2019-08" db="EMBL/GenBank/DDBJ databases">
        <title>Deep-cultivation of Planctomycetes and their phenomic and genomic characterization uncovers novel biology.</title>
        <authorList>
            <person name="Wiegand S."/>
            <person name="Jogler M."/>
            <person name="Boedeker C."/>
            <person name="Pinto D."/>
            <person name="Vollmers J."/>
            <person name="Rivas-Marin E."/>
            <person name="Kohn T."/>
            <person name="Peeters S.H."/>
            <person name="Heuer A."/>
            <person name="Rast P."/>
            <person name="Oberbeckmann S."/>
            <person name="Bunk B."/>
            <person name="Jeske O."/>
            <person name="Meyerdierks A."/>
            <person name="Storesund J.E."/>
            <person name="Kallscheuer N."/>
            <person name="Luecker S."/>
            <person name="Lage O.M."/>
            <person name="Pohl T."/>
            <person name="Merkel B.J."/>
            <person name="Hornburger P."/>
            <person name="Mueller R.-W."/>
            <person name="Bruemmer F."/>
            <person name="Labrenz M."/>
            <person name="Spormann A.M."/>
            <person name="Op den Camp H."/>
            <person name="Overmann J."/>
            <person name="Amann R."/>
            <person name="Jetten M.S.M."/>
            <person name="Mascher T."/>
            <person name="Medema M.H."/>
            <person name="Devos D.P."/>
            <person name="Kaster A.-K."/>
            <person name="Ovreas L."/>
            <person name="Rohde M."/>
            <person name="Galperin M.Y."/>
            <person name="Jogler C."/>
        </authorList>
    </citation>
    <scope>NUCLEOTIDE SEQUENCE [LARGE SCALE GENOMIC DNA]</scope>
    <source>
        <strain evidence="2 3">FC18</strain>
    </source>
</reference>
<evidence type="ECO:0000256" key="1">
    <source>
        <dbReference type="SAM" id="Coils"/>
    </source>
</evidence>
<dbReference type="InterPro" id="IPR024930">
    <property type="entry name" value="Skp_dom_sf"/>
</dbReference>
<dbReference type="InterPro" id="IPR005632">
    <property type="entry name" value="Chaperone_Skp"/>
</dbReference>
<keyword evidence="1" id="KW-0175">Coiled coil</keyword>
<dbReference type="Pfam" id="PF03938">
    <property type="entry name" value="OmpH"/>
    <property type="match status" value="1"/>
</dbReference>
<dbReference type="OrthoDB" id="273168at2"/>
<accession>A0A5B9PHM2</accession>
<feature type="coiled-coil region" evidence="1">
    <location>
        <begin position="55"/>
        <end position="82"/>
    </location>
</feature>
<protein>
    <submittedName>
        <fullName evidence="2">Outer membrane protein (OmpH-like)</fullName>
    </submittedName>
</protein>
<dbReference type="EMBL" id="CP042912">
    <property type="protein sequence ID" value="QEG24162.1"/>
    <property type="molecule type" value="Genomic_DNA"/>
</dbReference>
<keyword evidence="3" id="KW-1185">Reference proteome</keyword>
<dbReference type="AlphaFoldDB" id="A0A5B9PHM2"/>
<dbReference type="Proteomes" id="UP000322214">
    <property type="component" value="Chromosome"/>
</dbReference>
<sequence>MPKRNDSKGVLKVMILRIFKTFTILGLVALVMNVNSANAQTKVAVVDIGLVFKSHPSFSQQLESLKAEADRFKEETRQMQAKLMEKAGVLKNYQPDSPEFRQAETELAKESAALEVQQRGKLRMLMEREAQLHYDTYSQIKQAIASHCEQRAIQLVIRHDSAAMDPSQPGTIMQKVNSKVVFHRPNNEITQQIVSLIAQTNAAGQQR</sequence>
<proteinExistence type="predicted"/>